<reference evidence="1" key="1">
    <citation type="submission" date="2018-02" db="EMBL/GenBank/DDBJ databases">
        <title>Rhizophora mucronata_Transcriptome.</title>
        <authorList>
            <person name="Meera S.P."/>
            <person name="Sreeshan A."/>
            <person name="Augustine A."/>
        </authorList>
    </citation>
    <scope>NUCLEOTIDE SEQUENCE</scope>
    <source>
        <tissue evidence="1">Leaf</tissue>
    </source>
</reference>
<organism evidence="1">
    <name type="scientific">Rhizophora mucronata</name>
    <name type="common">Asiatic mangrove</name>
    <dbReference type="NCBI Taxonomy" id="61149"/>
    <lineage>
        <taxon>Eukaryota</taxon>
        <taxon>Viridiplantae</taxon>
        <taxon>Streptophyta</taxon>
        <taxon>Embryophyta</taxon>
        <taxon>Tracheophyta</taxon>
        <taxon>Spermatophyta</taxon>
        <taxon>Magnoliopsida</taxon>
        <taxon>eudicotyledons</taxon>
        <taxon>Gunneridae</taxon>
        <taxon>Pentapetalae</taxon>
        <taxon>rosids</taxon>
        <taxon>fabids</taxon>
        <taxon>Malpighiales</taxon>
        <taxon>Rhizophoraceae</taxon>
        <taxon>Rhizophora</taxon>
    </lineage>
</organism>
<accession>A0A2P2R499</accession>
<evidence type="ECO:0000313" key="1">
    <source>
        <dbReference type="EMBL" id="MBX74028.1"/>
    </source>
</evidence>
<sequence>MVDTQMFLAYPYIFQIVVCRPCTLQLV</sequence>
<dbReference type="EMBL" id="GGEC01093544">
    <property type="protein sequence ID" value="MBX74028.1"/>
    <property type="molecule type" value="Transcribed_RNA"/>
</dbReference>
<protein>
    <submittedName>
        <fullName evidence="1">Uncharacterized protein</fullName>
    </submittedName>
</protein>
<proteinExistence type="predicted"/>
<name>A0A2P2R499_RHIMU</name>
<dbReference type="AlphaFoldDB" id="A0A2P2R499"/>